<comment type="caution">
    <text evidence="2">The sequence shown here is derived from an EMBL/GenBank/DDBJ whole genome shotgun (WGS) entry which is preliminary data.</text>
</comment>
<dbReference type="RefSeq" id="WP_110672785.1">
    <property type="nucleotide sequence ID" value="NZ_PYBW01000131.1"/>
</dbReference>
<sequence>MTPSYELTFEGEDGHRDVVVVHPTEAIGPHGARVYRDVTEIIQVEIDEHGEMVMLPTSFHQHPRHPTASRRLDDDSG</sequence>
<dbReference type="InterPro" id="IPR046263">
    <property type="entry name" value="DUF6296"/>
</dbReference>
<dbReference type="EMBL" id="PYBW01000131">
    <property type="protein sequence ID" value="PYC69160.1"/>
    <property type="molecule type" value="Genomic_DNA"/>
</dbReference>
<dbReference type="Proteomes" id="UP000248039">
    <property type="component" value="Unassembled WGS sequence"/>
</dbReference>
<protein>
    <submittedName>
        <fullName evidence="2">Uncharacterized protein</fullName>
    </submittedName>
</protein>
<evidence type="ECO:0000313" key="3">
    <source>
        <dbReference type="Proteomes" id="UP000248039"/>
    </source>
</evidence>
<evidence type="ECO:0000256" key="1">
    <source>
        <dbReference type="SAM" id="MobiDB-lite"/>
    </source>
</evidence>
<dbReference type="AlphaFoldDB" id="A0A2V4N940"/>
<organism evidence="2 3">
    <name type="scientific">Streptomyces tateyamensis</name>
    <dbReference type="NCBI Taxonomy" id="565073"/>
    <lineage>
        <taxon>Bacteria</taxon>
        <taxon>Bacillati</taxon>
        <taxon>Actinomycetota</taxon>
        <taxon>Actinomycetes</taxon>
        <taxon>Kitasatosporales</taxon>
        <taxon>Streptomycetaceae</taxon>
        <taxon>Streptomyces</taxon>
    </lineage>
</organism>
<evidence type="ECO:0000313" key="2">
    <source>
        <dbReference type="EMBL" id="PYC69160.1"/>
    </source>
</evidence>
<accession>A0A2V4N940</accession>
<proteinExistence type="predicted"/>
<dbReference type="Pfam" id="PF19813">
    <property type="entry name" value="DUF6296"/>
    <property type="match status" value="1"/>
</dbReference>
<keyword evidence="3" id="KW-1185">Reference proteome</keyword>
<dbReference type="OrthoDB" id="3854813at2"/>
<reference evidence="2 3" key="1">
    <citation type="submission" date="2018-03" db="EMBL/GenBank/DDBJ databases">
        <title>Bioinformatic expansion and discovery of thiopeptide antibiotics.</title>
        <authorList>
            <person name="Schwalen C.J."/>
            <person name="Hudson G.A."/>
            <person name="Mitchell D.A."/>
        </authorList>
    </citation>
    <scope>NUCLEOTIDE SEQUENCE [LARGE SCALE GENOMIC DNA]</scope>
    <source>
        <strain evidence="2 3">ATCC 21389</strain>
    </source>
</reference>
<name>A0A2V4N940_9ACTN</name>
<feature type="region of interest" description="Disordered" evidence="1">
    <location>
        <begin position="57"/>
        <end position="77"/>
    </location>
</feature>
<gene>
    <name evidence="2" type="ORF">C7C46_28340</name>
</gene>